<reference evidence="9 10" key="1">
    <citation type="submission" date="2016-04" db="EMBL/GenBank/DDBJ databases">
        <authorList>
            <person name="Evans L.H."/>
            <person name="Alamgir A."/>
            <person name="Owens N."/>
            <person name="Weber N.D."/>
            <person name="Virtaneva K."/>
            <person name="Barbian K."/>
            <person name="Babar A."/>
            <person name="Rosenke K."/>
        </authorList>
    </citation>
    <scope>NUCLEOTIDE SEQUENCE [LARGE SCALE GENOMIC DNA]</scope>
    <source>
        <strain evidence="9 10">CCM 8644</strain>
    </source>
</reference>
<feature type="chain" id="PRO_5008100541" evidence="8">
    <location>
        <begin position="22"/>
        <end position="446"/>
    </location>
</feature>
<keyword evidence="10" id="KW-1185">Reference proteome</keyword>
<evidence type="ECO:0000256" key="4">
    <source>
        <dbReference type="ARBA" id="ARBA00022452"/>
    </source>
</evidence>
<protein>
    <submittedName>
        <fullName evidence="9">Transporter</fullName>
    </submittedName>
</protein>
<evidence type="ECO:0000256" key="1">
    <source>
        <dbReference type="ARBA" id="ARBA00004442"/>
    </source>
</evidence>
<keyword evidence="8" id="KW-0732">Signal</keyword>
<keyword evidence="4" id="KW-1134">Transmembrane beta strand</keyword>
<dbReference type="GO" id="GO:0009279">
    <property type="term" value="C:cell outer membrane"/>
    <property type="evidence" value="ECO:0007669"/>
    <property type="project" value="UniProtKB-SubCell"/>
</dbReference>
<evidence type="ECO:0000256" key="3">
    <source>
        <dbReference type="ARBA" id="ARBA00022448"/>
    </source>
</evidence>
<keyword evidence="7" id="KW-0998">Cell outer membrane</keyword>
<evidence type="ECO:0000256" key="8">
    <source>
        <dbReference type="SAM" id="SignalP"/>
    </source>
</evidence>
<dbReference type="Proteomes" id="UP000078459">
    <property type="component" value="Unassembled WGS sequence"/>
</dbReference>
<dbReference type="GO" id="GO:0015562">
    <property type="term" value="F:efflux transmembrane transporter activity"/>
    <property type="evidence" value="ECO:0007669"/>
    <property type="project" value="InterPro"/>
</dbReference>
<feature type="signal peptide" evidence="8">
    <location>
        <begin position="1"/>
        <end position="21"/>
    </location>
</feature>
<dbReference type="SUPFAM" id="SSF56954">
    <property type="entry name" value="Outer membrane efflux proteins (OEP)"/>
    <property type="match status" value="1"/>
</dbReference>
<keyword evidence="3" id="KW-0813">Transport</keyword>
<name>A0A179DI52_9SPHI</name>
<evidence type="ECO:0000256" key="2">
    <source>
        <dbReference type="ARBA" id="ARBA00007613"/>
    </source>
</evidence>
<dbReference type="InterPro" id="IPR051906">
    <property type="entry name" value="TolC-like"/>
</dbReference>
<evidence type="ECO:0000256" key="5">
    <source>
        <dbReference type="ARBA" id="ARBA00022692"/>
    </source>
</evidence>
<dbReference type="RefSeq" id="WP_068821978.1">
    <property type="nucleotide sequence ID" value="NZ_LWHJ01000022.1"/>
</dbReference>
<dbReference type="OrthoDB" id="367883at2"/>
<evidence type="ECO:0000256" key="6">
    <source>
        <dbReference type="ARBA" id="ARBA00023136"/>
    </source>
</evidence>
<keyword evidence="6" id="KW-0472">Membrane</keyword>
<dbReference type="GO" id="GO:1990281">
    <property type="term" value="C:efflux pump complex"/>
    <property type="evidence" value="ECO:0007669"/>
    <property type="project" value="TreeGrafter"/>
</dbReference>
<dbReference type="PANTHER" id="PTHR30026:SF20">
    <property type="entry name" value="OUTER MEMBRANE PROTEIN TOLC"/>
    <property type="match status" value="1"/>
</dbReference>
<comment type="caution">
    <text evidence="9">The sequence shown here is derived from an EMBL/GenBank/DDBJ whole genome shotgun (WGS) entry which is preliminary data.</text>
</comment>
<dbReference type="GO" id="GO:0015288">
    <property type="term" value="F:porin activity"/>
    <property type="evidence" value="ECO:0007669"/>
    <property type="project" value="TreeGrafter"/>
</dbReference>
<comment type="similarity">
    <text evidence="2">Belongs to the outer membrane factor (OMF) (TC 1.B.17) family.</text>
</comment>
<gene>
    <name evidence="9" type="ORF">A5893_07360</name>
</gene>
<dbReference type="InterPro" id="IPR003423">
    <property type="entry name" value="OMP_efflux"/>
</dbReference>
<dbReference type="EMBL" id="LWHJ01000022">
    <property type="protein sequence ID" value="OAQ40747.1"/>
    <property type="molecule type" value="Genomic_DNA"/>
</dbReference>
<sequence>MKTKTMLITAFLSLTIGSLWAQTDSAKTYNFNLEQSIEYAYGHQTALLNAALDQKIADAKVKETIGIGLPQINGTADFRDFLKVPTSLLPGEFFNQPGTFIPVKFGVKYNSSVGASINQLLFDGSYIVGLQASKTFKELSQRAFTRSKIETNVAVTKAFYMVLVSNKQVELLDANIAQLKGQLDQTQALFDNGFAEKIDADRLRVLYNNLTTEKENVLRSLELGITMLKFQMGMPIEKTLTLNGSIEEVKLDKTNIATDSTAYANRVEYALSETQLKLNQLDLKRYKAQFLPSLSAFGNGSYQYQNDKFSNLYDQSFPTVVVGLQLNVPIFSGFQKIQRVRQAEYTVLKSKNDLFNTKNSLNLDIKNSITTYTNSINSLDNQQRNLDLANEVLRVSKIKYEQGVGSSIEVTQAQTSLKEAENNYINALYNALISKVDTERATGKIN</sequence>
<evidence type="ECO:0000313" key="10">
    <source>
        <dbReference type="Proteomes" id="UP000078459"/>
    </source>
</evidence>
<organism evidence="9 10">
    <name type="scientific">Pedobacter psychrophilus</name>
    <dbReference type="NCBI Taxonomy" id="1826909"/>
    <lineage>
        <taxon>Bacteria</taxon>
        <taxon>Pseudomonadati</taxon>
        <taxon>Bacteroidota</taxon>
        <taxon>Sphingobacteriia</taxon>
        <taxon>Sphingobacteriales</taxon>
        <taxon>Sphingobacteriaceae</taxon>
        <taxon>Pedobacter</taxon>
    </lineage>
</organism>
<comment type="subcellular location">
    <subcellularLocation>
        <location evidence="1">Cell outer membrane</location>
    </subcellularLocation>
</comment>
<dbReference type="AlphaFoldDB" id="A0A179DI52"/>
<keyword evidence="5" id="KW-0812">Transmembrane</keyword>
<evidence type="ECO:0000256" key="7">
    <source>
        <dbReference type="ARBA" id="ARBA00023237"/>
    </source>
</evidence>
<dbReference type="Pfam" id="PF02321">
    <property type="entry name" value="OEP"/>
    <property type="match status" value="1"/>
</dbReference>
<dbReference type="Gene3D" id="1.20.1600.10">
    <property type="entry name" value="Outer membrane efflux proteins (OEP)"/>
    <property type="match status" value="1"/>
</dbReference>
<evidence type="ECO:0000313" key="9">
    <source>
        <dbReference type="EMBL" id="OAQ40747.1"/>
    </source>
</evidence>
<accession>A0A179DI52</accession>
<dbReference type="PANTHER" id="PTHR30026">
    <property type="entry name" value="OUTER MEMBRANE PROTEIN TOLC"/>
    <property type="match status" value="1"/>
</dbReference>
<reference evidence="9 10" key="2">
    <citation type="submission" date="2016-06" db="EMBL/GenBank/DDBJ databases">
        <title>Pedobacter psychrophilus sp. nov., isolated from Antarctic fragmentary rock.</title>
        <authorList>
            <person name="Svec P."/>
        </authorList>
    </citation>
    <scope>NUCLEOTIDE SEQUENCE [LARGE SCALE GENOMIC DNA]</scope>
    <source>
        <strain evidence="9 10">CCM 8644</strain>
    </source>
</reference>
<proteinExistence type="inferred from homology"/>
<dbReference type="STRING" id="1826909.A5893_07360"/>